<proteinExistence type="predicted"/>
<protein>
    <submittedName>
        <fullName evidence="2">Uncharacterized protein</fullName>
    </submittedName>
</protein>
<evidence type="ECO:0000313" key="3">
    <source>
        <dbReference type="Proteomes" id="UP000474676"/>
    </source>
</evidence>
<keyword evidence="1" id="KW-0812">Transmembrane</keyword>
<dbReference type="RefSeq" id="WP_154574800.1">
    <property type="nucleotide sequence ID" value="NZ_VUMZ01000008.1"/>
</dbReference>
<gene>
    <name evidence="2" type="ORF">FYJ64_08815</name>
</gene>
<keyword evidence="1" id="KW-1133">Transmembrane helix</keyword>
<accession>A0A6L5Y702</accession>
<reference evidence="2 3" key="1">
    <citation type="submission" date="2019-08" db="EMBL/GenBank/DDBJ databases">
        <title>In-depth cultivation of the pig gut microbiome towards novel bacterial diversity and tailored functional studies.</title>
        <authorList>
            <person name="Wylensek D."/>
            <person name="Hitch T.C.A."/>
            <person name="Clavel T."/>
        </authorList>
    </citation>
    <scope>NUCLEOTIDE SEQUENCE [LARGE SCALE GENOMIC DNA]</scope>
    <source>
        <strain evidence="2 3">WCA-MUC-591-APC-3H</strain>
    </source>
</reference>
<sequence>MYIRSKLRTVIAITLATILIIMLLPLQQTYAAELVKIPDSNAYLKVINENKIQVIEGNKVSDITVMAVSEDITEVKVSEPGRTERVFTANSAEGTVTTDTGLKINIAEDELQDEKEITTNSAKTEAYKSKTVTKKYSYAKIKSALEDTATIATIASVLLVFIAAAGYSVPATLSILVTLLSALPNLIPNVKKGSSKHGVKIKLKSYMRTSTKNGKEYKYEAWKPVSVSKY</sequence>
<comment type="caution">
    <text evidence="2">The sequence shown here is derived from an EMBL/GenBank/DDBJ whole genome shotgun (WGS) entry which is preliminary data.</text>
</comment>
<dbReference type="EMBL" id="VUMZ01000008">
    <property type="protein sequence ID" value="MST52406.1"/>
    <property type="molecule type" value="Genomic_DNA"/>
</dbReference>
<evidence type="ECO:0000256" key="1">
    <source>
        <dbReference type="SAM" id="Phobius"/>
    </source>
</evidence>
<keyword evidence="3" id="KW-1185">Reference proteome</keyword>
<dbReference type="AlphaFoldDB" id="A0A6L5Y702"/>
<dbReference type="Proteomes" id="UP000474676">
    <property type="component" value="Unassembled WGS sequence"/>
</dbReference>
<evidence type="ECO:0000313" key="2">
    <source>
        <dbReference type="EMBL" id="MST52406.1"/>
    </source>
</evidence>
<feature type="transmembrane region" description="Helical" evidence="1">
    <location>
        <begin position="157"/>
        <end position="183"/>
    </location>
</feature>
<organism evidence="2 3">
    <name type="scientific">Hornefia butyriciproducens</name>
    <dbReference type="NCBI Taxonomy" id="2652293"/>
    <lineage>
        <taxon>Bacteria</taxon>
        <taxon>Bacillati</taxon>
        <taxon>Bacillota</taxon>
        <taxon>Clostridia</taxon>
        <taxon>Peptostreptococcales</taxon>
        <taxon>Anaerovoracaceae</taxon>
        <taxon>Hornefia</taxon>
    </lineage>
</organism>
<name>A0A6L5Y702_9FIRM</name>
<keyword evidence="1" id="KW-0472">Membrane</keyword>
<dbReference type="GeneID" id="303115429"/>